<dbReference type="GO" id="GO:0006259">
    <property type="term" value="P:DNA metabolic process"/>
    <property type="evidence" value="ECO:0007669"/>
    <property type="project" value="UniProtKB-ARBA"/>
</dbReference>
<dbReference type="InterPro" id="IPR000477">
    <property type="entry name" value="RT_dom"/>
</dbReference>
<name>A0A913ZU88_PATMI</name>
<dbReference type="InterPro" id="IPR043128">
    <property type="entry name" value="Rev_trsase/Diguanyl_cyclase"/>
</dbReference>
<organism evidence="2 3">
    <name type="scientific">Patiria miniata</name>
    <name type="common">Bat star</name>
    <name type="synonym">Asterina miniata</name>
    <dbReference type="NCBI Taxonomy" id="46514"/>
    <lineage>
        <taxon>Eukaryota</taxon>
        <taxon>Metazoa</taxon>
        <taxon>Echinodermata</taxon>
        <taxon>Eleutherozoa</taxon>
        <taxon>Asterozoa</taxon>
        <taxon>Asteroidea</taxon>
        <taxon>Valvatacea</taxon>
        <taxon>Valvatida</taxon>
        <taxon>Asterinidae</taxon>
        <taxon>Patiria</taxon>
    </lineage>
</organism>
<protein>
    <recommendedName>
        <fullName evidence="1">Reverse transcriptase domain-containing protein</fullName>
    </recommendedName>
</protein>
<dbReference type="Gene3D" id="3.30.70.270">
    <property type="match status" value="1"/>
</dbReference>
<evidence type="ECO:0000259" key="1">
    <source>
        <dbReference type="PROSITE" id="PS50878"/>
    </source>
</evidence>
<dbReference type="GeneID" id="119726859"/>
<dbReference type="InterPro" id="IPR052055">
    <property type="entry name" value="Hepadnavirus_pol/RT"/>
</dbReference>
<dbReference type="AlphaFoldDB" id="A0A913ZU88"/>
<reference evidence="2" key="1">
    <citation type="submission" date="2022-11" db="UniProtKB">
        <authorList>
            <consortium name="EnsemblMetazoa"/>
        </authorList>
    </citation>
    <scope>IDENTIFICATION</scope>
</reference>
<dbReference type="Pfam" id="PF00078">
    <property type="entry name" value="RVT_1"/>
    <property type="match status" value="1"/>
</dbReference>
<dbReference type="InterPro" id="IPR043502">
    <property type="entry name" value="DNA/RNA_pol_sf"/>
</dbReference>
<feature type="domain" description="Reverse transcriptase" evidence="1">
    <location>
        <begin position="1"/>
        <end position="87"/>
    </location>
</feature>
<proteinExistence type="predicted"/>
<dbReference type="SUPFAM" id="SSF56672">
    <property type="entry name" value="DNA/RNA polymerases"/>
    <property type="match status" value="1"/>
</dbReference>
<keyword evidence="3" id="KW-1185">Reference proteome</keyword>
<dbReference type="PANTHER" id="PTHR33050:SF7">
    <property type="entry name" value="RIBONUCLEASE H"/>
    <property type="match status" value="1"/>
</dbReference>
<dbReference type="OrthoDB" id="6782814at2759"/>
<dbReference type="GO" id="GO:0003676">
    <property type="term" value="F:nucleic acid binding"/>
    <property type="evidence" value="ECO:0007669"/>
    <property type="project" value="InterPro"/>
</dbReference>
<evidence type="ECO:0000313" key="2">
    <source>
        <dbReference type="EnsemblMetazoa" id="XP_038054641.1"/>
    </source>
</evidence>
<dbReference type="InterPro" id="IPR036397">
    <property type="entry name" value="RNaseH_sf"/>
</dbReference>
<sequence>MVLPFGLATSPRVFMRVVKTIGAALRKQGVMIFMYLDDWIIIAQSQTAASAALNLTWRLAVDLGFIINAEKSHPHPSQFPIFLGASLDLQKGLVRPTEERVVNLQQCVSLFLPTTMAPAQAWLRLLGLMASMVDVVNFCRLRMRPIQLHLLSFYRPSRHHIRHLVPTTPWLIPHLRWWLDNTNLMEGRAFHSPKPSVTITTDASLFGWGATLHPRQVAGRWGPKDCSKHINVLEMLAVINALQRFQASVTNQVVNIRCDNATVVAHINRQGGTRSAQLCALTWNLFHWCMGHGVALVATHLPGEENVTADALSRGWVAPTEWSLRPQVVQSLFLLIDRPHVDLFASRNNHQLPVYCARHNDPCTWQTDALAIRWDRLLAYAFPPFSLIPRVLAKMEQEDCKILLIAPFWPRQPWFPRLIKLLVHHPVILPKRADILFQPSSGFLHPAPEDLHLTCWVLSSNPSARRAFLNELRPLQPAAGGNLPGKYIAVDYTIFTNGVEPGLCVPPILL</sequence>
<dbReference type="CDD" id="cd09275">
    <property type="entry name" value="RNase_HI_RT_DIRS1"/>
    <property type="match status" value="1"/>
</dbReference>
<dbReference type="OMA" id="WENMIAY"/>
<accession>A0A913ZU88</accession>
<dbReference type="Proteomes" id="UP000887568">
    <property type="component" value="Unplaced"/>
</dbReference>
<dbReference type="EnsemblMetazoa" id="XM_038198713.1">
    <property type="protein sequence ID" value="XP_038054641.1"/>
    <property type="gene ID" value="LOC119726859"/>
</dbReference>
<dbReference type="RefSeq" id="XP_038054641.1">
    <property type="nucleotide sequence ID" value="XM_038198713.1"/>
</dbReference>
<evidence type="ECO:0000313" key="3">
    <source>
        <dbReference type="Proteomes" id="UP000887568"/>
    </source>
</evidence>
<dbReference type="PANTHER" id="PTHR33050">
    <property type="entry name" value="REVERSE TRANSCRIPTASE DOMAIN-CONTAINING PROTEIN"/>
    <property type="match status" value="1"/>
</dbReference>
<dbReference type="PROSITE" id="PS50878">
    <property type="entry name" value="RT_POL"/>
    <property type="match status" value="1"/>
</dbReference>
<dbReference type="Gene3D" id="3.30.420.10">
    <property type="entry name" value="Ribonuclease H-like superfamily/Ribonuclease H"/>
    <property type="match status" value="1"/>
</dbReference>